<organism evidence="2 3">
    <name type="scientific">Pseudoalteromonas phenolica</name>
    <dbReference type="NCBI Taxonomy" id="161398"/>
    <lineage>
        <taxon>Bacteria</taxon>
        <taxon>Pseudomonadati</taxon>
        <taxon>Pseudomonadota</taxon>
        <taxon>Gammaproteobacteria</taxon>
        <taxon>Alteromonadales</taxon>
        <taxon>Pseudoalteromonadaceae</taxon>
        <taxon>Pseudoalteromonas</taxon>
    </lineage>
</organism>
<dbReference type="EMBL" id="CP013188">
    <property type="protein sequence ID" value="ALO44452.1"/>
    <property type="molecule type" value="Genomic_DNA"/>
</dbReference>
<dbReference type="KEGG" id="pphe:PP2015_3984"/>
<proteinExistence type="predicted"/>
<evidence type="ECO:0000256" key="1">
    <source>
        <dbReference type="SAM" id="Phobius"/>
    </source>
</evidence>
<dbReference type="STRING" id="161398.PP2015_3984"/>
<accession>A0A0S2K8V3</accession>
<keyword evidence="1" id="KW-0812">Transmembrane</keyword>
<dbReference type="PATRIC" id="fig|161398.10.peg.4082"/>
<dbReference type="Proteomes" id="UP000061457">
    <property type="component" value="Chromosome II"/>
</dbReference>
<keyword evidence="1" id="KW-0472">Membrane</keyword>
<evidence type="ECO:0000313" key="2">
    <source>
        <dbReference type="EMBL" id="ALO44452.1"/>
    </source>
</evidence>
<dbReference type="AlphaFoldDB" id="A0A0S2K8V3"/>
<name>A0A0S2K8V3_9GAMM</name>
<keyword evidence="3" id="KW-1185">Reference proteome</keyword>
<feature type="transmembrane region" description="Helical" evidence="1">
    <location>
        <begin position="34"/>
        <end position="55"/>
    </location>
</feature>
<protein>
    <submittedName>
        <fullName evidence="2">Uncharacterized protein</fullName>
    </submittedName>
</protein>
<gene>
    <name evidence="2" type="ORF">PP2015_3984</name>
</gene>
<reference evidence="2 3" key="1">
    <citation type="submission" date="2015-11" db="EMBL/GenBank/DDBJ databases">
        <authorList>
            <person name="Zhang Y."/>
            <person name="Guo Z."/>
        </authorList>
    </citation>
    <scope>NUCLEOTIDE SEQUENCE [LARGE SCALE GENOMIC DNA]</scope>
    <source>
        <strain evidence="2 3">KCTC 12086</strain>
    </source>
</reference>
<sequence>MIKETKMKTLFFIFTLLFTNLTIAHEDHFLGDGILHRLFHILFVTILIAVIVKAVRYYKFKKSEKL</sequence>
<keyword evidence="1" id="KW-1133">Transmembrane helix</keyword>
<evidence type="ECO:0000313" key="3">
    <source>
        <dbReference type="Proteomes" id="UP000061457"/>
    </source>
</evidence>